<dbReference type="GeneID" id="39983878"/>
<sequence>MSKKPDIGDRSLPSFDNHYNNGVLIENWQESRIYDATGRLFTLAMDHQVGPSTSIYASDYVKPEASSNAPMMRRRGLGKELMFGTGKPTTFEGVPTSTTYGASQRTAITSNYKTSSCSPTKNKTSFDGIPQRTFSDQHSKGTANPTADDNIYGHFSTTKTMMDAPVECYQFQRNMMHQGDQDHKRTADTS</sequence>
<feature type="compositionally biased region" description="Polar residues" evidence="1">
    <location>
        <begin position="132"/>
        <end position="147"/>
    </location>
</feature>
<name>A0A1X0P0J7_9TRYP</name>
<evidence type="ECO:0000256" key="1">
    <source>
        <dbReference type="SAM" id="MobiDB-lite"/>
    </source>
</evidence>
<evidence type="ECO:0000313" key="2">
    <source>
        <dbReference type="EMBL" id="ORC90435.1"/>
    </source>
</evidence>
<dbReference type="OrthoDB" id="247838at2759"/>
<dbReference type="VEuPathDB" id="TriTrypDB:TM35_000082330"/>
<dbReference type="EMBL" id="NBCO01000008">
    <property type="protein sequence ID" value="ORC90435.1"/>
    <property type="molecule type" value="Genomic_DNA"/>
</dbReference>
<dbReference type="RefSeq" id="XP_028884501.1">
    <property type="nucleotide sequence ID" value="XM_029024098.1"/>
</dbReference>
<dbReference type="Proteomes" id="UP000192257">
    <property type="component" value="Unassembled WGS sequence"/>
</dbReference>
<comment type="caution">
    <text evidence="2">The sequence shown here is derived from an EMBL/GenBank/DDBJ whole genome shotgun (WGS) entry which is preliminary data.</text>
</comment>
<feature type="compositionally biased region" description="Polar residues" evidence="1">
    <location>
        <begin position="113"/>
        <end position="125"/>
    </location>
</feature>
<evidence type="ECO:0000313" key="3">
    <source>
        <dbReference type="Proteomes" id="UP000192257"/>
    </source>
</evidence>
<accession>A0A1X0P0J7</accession>
<organism evidence="2 3">
    <name type="scientific">Trypanosoma theileri</name>
    <dbReference type="NCBI Taxonomy" id="67003"/>
    <lineage>
        <taxon>Eukaryota</taxon>
        <taxon>Discoba</taxon>
        <taxon>Euglenozoa</taxon>
        <taxon>Kinetoplastea</taxon>
        <taxon>Metakinetoplastina</taxon>
        <taxon>Trypanosomatida</taxon>
        <taxon>Trypanosomatidae</taxon>
        <taxon>Trypanosoma</taxon>
    </lineage>
</organism>
<protein>
    <submittedName>
        <fullName evidence="2">Uncharacterized protein</fullName>
    </submittedName>
</protein>
<reference evidence="2 3" key="1">
    <citation type="submission" date="2017-03" db="EMBL/GenBank/DDBJ databases">
        <title>An alternative strategy for trypanosome survival in the mammalian bloodstream revealed through genome and transcriptome analysis of the ubiquitous bovine parasite Trypanosoma (Megatrypanum) theileri.</title>
        <authorList>
            <person name="Kelly S."/>
            <person name="Ivens A."/>
            <person name="Mott A."/>
            <person name="O'Neill E."/>
            <person name="Emms D."/>
            <person name="Macleod O."/>
            <person name="Voorheis P."/>
            <person name="Matthews J."/>
            <person name="Matthews K."/>
            <person name="Carrington M."/>
        </authorList>
    </citation>
    <scope>NUCLEOTIDE SEQUENCE [LARGE SCALE GENOMIC DNA]</scope>
    <source>
        <strain evidence="2">Edinburgh</strain>
    </source>
</reference>
<dbReference type="AlphaFoldDB" id="A0A1X0P0J7"/>
<proteinExistence type="predicted"/>
<feature type="region of interest" description="Disordered" evidence="1">
    <location>
        <begin position="113"/>
        <end position="150"/>
    </location>
</feature>
<keyword evidence="3" id="KW-1185">Reference proteome</keyword>
<gene>
    <name evidence="2" type="ORF">TM35_000082330</name>
</gene>